<sequence length="201" mass="22420">MKTARLSQIIARCGKPDLHLVLVDPKKDRALQAAVKAHKVMTLRQNLKGTQADRGIVGFDPGPSRQYLIFPKSLKPFQDRDVVGIHYDLFSEEPVRPPPAVRPVKKKTRTATRPHPPKPPRPNKKAAKEKPARAAAHEPPAKEKILPFKQEKTKKAEEPPKHKDPPEVAAMKTQIKRAITALKQGKQVAAFHVLQRIVGEG</sequence>
<feature type="compositionally biased region" description="Basic residues" evidence="1">
    <location>
        <begin position="103"/>
        <end position="125"/>
    </location>
</feature>
<gene>
    <name evidence="2" type="ORF">BGE01nite_02190</name>
</gene>
<dbReference type="Proteomes" id="UP000321577">
    <property type="component" value="Unassembled WGS sequence"/>
</dbReference>
<evidence type="ECO:0000313" key="3">
    <source>
        <dbReference type="Proteomes" id="UP000321577"/>
    </source>
</evidence>
<feature type="compositionally biased region" description="Basic and acidic residues" evidence="1">
    <location>
        <begin position="126"/>
        <end position="166"/>
    </location>
</feature>
<name>A0A512M2J5_9BACT</name>
<feature type="region of interest" description="Disordered" evidence="1">
    <location>
        <begin position="94"/>
        <end position="168"/>
    </location>
</feature>
<evidence type="ECO:0000256" key="1">
    <source>
        <dbReference type="SAM" id="MobiDB-lite"/>
    </source>
</evidence>
<organism evidence="2 3">
    <name type="scientific">Brevifollis gellanilyticus</name>
    <dbReference type="NCBI Taxonomy" id="748831"/>
    <lineage>
        <taxon>Bacteria</taxon>
        <taxon>Pseudomonadati</taxon>
        <taxon>Verrucomicrobiota</taxon>
        <taxon>Verrucomicrobiia</taxon>
        <taxon>Verrucomicrobiales</taxon>
        <taxon>Verrucomicrobiaceae</taxon>
    </lineage>
</organism>
<dbReference type="AlphaFoldDB" id="A0A512M2J5"/>
<comment type="caution">
    <text evidence="2">The sequence shown here is derived from an EMBL/GenBank/DDBJ whole genome shotgun (WGS) entry which is preliminary data.</text>
</comment>
<dbReference type="RefSeq" id="WP_146848400.1">
    <property type="nucleotide sequence ID" value="NZ_BKAG01000001.1"/>
</dbReference>
<dbReference type="EMBL" id="BKAG01000001">
    <property type="protein sequence ID" value="GEP40928.1"/>
    <property type="molecule type" value="Genomic_DNA"/>
</dbReference>
<accession>A0A512M2J5</accession>
<keyword evidence="3" id="KW-1185">Reference proteome</keyword>
<protein>
    <submittedName>
        <fullName evidence="2">Uncharacterized protein</fullName>
    </submittedName>
</protein>
<dbReference type="OrthoDB" id="9922680at2"/>
<proteinExistence type="predicted"/>
<reference evidence="2 3" key="1">
    <citation type="submission" date="2019-07" db="EMBL/GenBank/DDBJ databases">
        <title>Whole genome shotgun sequence of Brevifollis gellanilyticus NBRC 108608.</title>
        <authorList>
            <person name="Hosoyama A."/>
            <person name="Uohara A."/>
            <person name="Ohji S."/>
            <person name="Ichikawa N."/>
        </authorList>
    </citation>
    <scope>NUCLEOTIDE SEQUENCE [LARGE SCALE GENOMIC DNA]</scope>
    <source>
        <strain evidence="2 3">NBRC 108608</strain>
    </source>
</reference>
<evidence type="ECO:0000313" key="2">
    <source>
        <dbReference type="EMBL" id="GEP40928.1"/>
    </source>
</evidence>